<evidence type="ECO:0000313" key="10">
    <source>
        <dbReference type="Proteomes" id="UP000054549"/>
    </source>
</evidence>
<keyword evidence="5" id="KW-0175">Coiled coil</keyword>
<evidence type="ECO:0000256" key="1">
    <source>
        <dbReference type="ARBA" id="ARBA00004370"/>
    </source>
</evidence>
<dbReference type="GO" id="GO:0043495">
    <property type="term" value="F:protein-membrane adaptor activity"/>
    <property type="evidence" value="ECO:0007669"/>
    <property type="project" value="TreeGrafter"/>
</dbReference>
<feature type="compositionally biased region" description="Acidic residues" evidence="6">
    <location>
        <begin position="423"/>
        <end position="438"/>
    </location>
</feature>
<dbReference type="HOGENOM" id="CLU_005985_0_0_1"/>
<keyword evidence="2 7" id="KW-0812">Transmembrane</keyword>
<name>A0A0C2TKT5_AMAMK</name>
<feature type="compositionally biased region" description="Polar residues" evidence="6">
    <location>
        <begin position="186"/>
        <end position="207"/>
    </location>
</feature>
<feature type="region of interest" description="Disordered" evidence="6">
    <location>
        <begin position="79"/>
        <end position="102"/>
    </location>
</feature>
<dbReference type="EMBL" id="KN818231">
    <property type="protein sequence ID" value="KIL67654.1"/>
    <property type="molecule type" value="Genomic_DNA"/>
</dbReference>
<feature type="region of interest" description="Disordered" evidence="6">
    <location>
        <begin position="249"/>
        <end position="448"/>
    </location>
</feature>
<feature type="compositionally biased region" description="Basic residues" evidence="6">
    <location>
        <begin position="330"/>
        <end position="340"/>
    </location>
</feature>
<dbReference type="InterPro" id="IPR012919">
    <property type="entry name" value="SUN_dom"/>
</dbReference>
<dbReference type="Proteomes" id="UP000054549">
    <property type="component" value="Unassembled WGS sequence"/>
</dbReference>
<feature type="compositionally biased region" description="Polar residues" evidence="6">
    <location>
        <begin position="382"/>
        <end position="393"/>
    </location>
</feature>
<dbReference type="STRING" id="946122.A0A0C2TKT5"/>
<keyword evidence="4 7" id="KW-0472">Membrane</keyword>
<feature type="region of interest" description="Disordered" evidence="6">
    <location>
        <begin position="1"/>
        <end position="62"/>
    </location>
</feature>
<feature type="compositionally biased region" description="Low complexity" evidence="6">
    <location>
        <begin position="142"/>
        <end position="153"/>
    </location>
</feature>
<accession>A0A0C2TKT5</accession>
<dbReference type="AlphaFoldDB" id="A0A0C2TKT5"/>
<evidence type="ECO:0000259" key="8">
    <source>
        <dbReference type="PROSITE" id="PS51469"/>
    </source>
</evidence>
<feature type="domain" description="SUN" evidence="8">
    <location>
        <begin position="823"/>
        <end position="1029"/>
    </location>
</feature>
<feature type="compositionally biased region" description="Acidic residues" evidence="6">
    <location>
        <begin position="316"/>
        <end position="325"/>
    </location>
</feature>
<dbReference type="InterPro" id="IPR045119">
    <property type="entry name" value="SUN1-5"/>
</dbReference>
<reference evidence="9 10" key="1">
    <citation type="submission" date="2014-04" db="EMBL/GenBank/DDBJ databases">
        <title>Evolutionary Origins and Diversification of the Mycorrhizal Mutualists.</title>
        <authorList>
            <consortium name="DOE Joint Genome Institute"/>
            <consortium name="Mycorrhizal Genomics Consortium"/>
            <person name="Kohler A."/>
            <person name="Kuo A."/>
            <person name="Nagy L.G."/>
            <person name="Floudas D."/>
            <person name="Copeland A."/>
            <person name="Barry K.W."/>
            <person name="Cichocki N."/>
            <person name="Veneault-Fourrey C."/>
            <person name="LaButti K."/>
            <person name="Lindquist E.A."/>
            <person name="Lipzen A."/>
            <person name="Lundell T."/>
            <person name="Morin E."/>
            <person name="Murat C."/>
            <person name="Riley R."/>
            <person name="Ohm R."/>
            <person name="Sun H."/>
            <person name="Tunlid A."/>
            <person name="Henrissat B."/>
            <person name="Grigoriev I.V."/>
            <person name="Hibbett D.S."/>
            <person name="Martin F."/>
        </authorList>
    </citation>
    <scope>NUCLEOTIDE SEQUENCE [LARGE SCALE GENOMIC DNA]</scope>
    <source>
        <strain evidence="9 10">Koide BX008</strain>
    </source>
</reference>
<feature type="compositionally biased region" description="Acidic residues" evidence="6">
    <location>
        <begin position="370"/>
        <end position="379"/>
    </location>
</feature>
<comment type="subcellular location">
    <subcellularLocation>
        <location evidence="1">Membrane</location>
    </subcellularLocation>
</comment>
<evidence type="ECO:0000256" key="4">
    <source>
        <dbReference type="ARBA" id="ARBA00023136"/>
    </source>
</evidence>
<dbReference type="GO" id="GO:0034993">
    <property type="term" value="C:meiotic nuclear membrane microtubule tethering complex"/>
    <property type="evidence" value="ECO:0007669"/>
    <property type="project" value="TreeGrafter"/>
</dbReference>
<evidence type="ECO:0000256" key="7">
    <source>
        <dbReference type="SAM" id="Phobius"/>
    </source>
</evidence>
<keyword evidence="3 7" id="KW-1133">Transmembrane helix</keyword>
<feature type="compositionally biased region" description="Polar residues" evidence="6">
    <location>
        <begin position="260"/>
        <end position="274"/>
    </location>
</feature>
<organism evidence="9 10">
    <name type="scientific">Amanita muscaria (strain Koide BX008)</name>
    <dbReference type="NCBI Taxonomy" id="946122"/>
    <lineage>
        <taxon>Eukaryota</taxon>
        <taxon>Fungi</taxon>
        <taxon>Dikarya</taxon>
        <taxon>Basidiomycota</taxon>
        <taxon>Agaricomycotina</taxon>
        <taxon>Agaricomycetes</taxon>
        <taxon>Agaricomycetidae</taxon>
        <taxon>Agaricales</taxon>
        <taxon>Pluteineae</taxon>
        <taxon>Amanitaceae</taxon>
        <taxon>Amanita</taxon>
    </lineage>
</organism>
<keyword evidence="10" id="KW-1185">Reference proteome</keyword>
<dbReference type="OrthoDB" id="342281at2759"/>
<feature type="coiled-coil region" evidence="5">
    <location>
        <begin position="690"/>
        <end position="747"/>
    </location>
</feature>
<sequence length="1050" mass="115991">MSFNATPLGQGRRLDHSTFLGKHQQHRQRETDPLLPPPPRLFQHSSTSHLHPPPPSSDDDNQPALVRYARLKQREQATAISLTSRPGAPGIINTPPNPERWSVKDTSVNVATAFHQAAASAIPDIIDMQTVPDTTANGSWASSTSTRPPRSTSVEYEKETQSISLRNRLAPPPSRINTAAGAGLRSNPNNTTPTSRRPLTKSTTSATLVPDSEAENELDVNGRAKSPFNQVVDAAKRALAPATFYLRQRSQEPEGAADRSTASNNANGQHSSYDYSAEEREFQANISRKPTTTTTTSTHRKNRMSIDKKAYQPSPSDDEGSEEWSDDGKGRRRMRKKKKHEPLGGPLTTLPVMSADKKKRRKSKGKTGDEDGGSESEENVTERASNSRSSIPRQSVPPEPIPNNVGDVSLDDAEQGLHSIPEVEIEEDQVEEEEEEAHDSERLHSPHAAPTHSVSFSIGAILGRLVNVTLRTCINFLVLLVNLLSAVFFVFGRIIGTIAEILFLRPLKILGLSSSSTDPPKPIGKYLLIGFAICAIWYAIQEPNKSIPISLPSVFTSKTKKHDPVYVAPADVPTDFSQLVTRLQAMEYAFSQLADDRATSQDLRDRLDELAESVSREARERKRVMDTVDGKVRDVVRDGVQTAVRRVEEVEKKMAQDVERVDRDRRVGEGLVTRVKEVENQVASVVGGEMASLKREIEALRAKLAASAAVAPSKKEAASDEEARNRLRVLEDRLVEMEVDVKDAIELGKKAALAVPTAGTSTPWWTKFSHSKGSSGLSEGITIKSTDGQDITALLDQLVTSSVLTHVYKDGLAKTDYARFSAGARVIPSLTSPTLEQYPTSWTTQVVSFFTGHGTAIGRPPVVALHHEVYEGFCWPFKGSEGRLGVLLSAPVKVESVTVDHVPTEVTRDMRSAPKEMEVWGLIDGEENRTKVKEWKEKKKLEREVAGQEGDDVDVVPYPPSLPREPEYIRLANFTYDIDGPSHIQNFPVDEEIREMDLDFGIVVLMIQNNWGRNDFTCLYRFRVHGTKLEEEVPVPISFEGPESVEEMLV</sequence>
<feature type="transmembrane region" description="Helical" evidence="7">
    <location>
        <begin position="476"/>
        <end position="503"/>
    </location>
</feature>
<evidence type="ECO:0000256" key="6">
    <source>
        <dbReference type="SAM" id="MobiDB-lite"/>
    </source>
</evidence>
<evidence type="ECO:0000256" key="3">
    <source>
        <dbReference type="ARBA" id="ARBA00022989"/>
    </source>
</evidence>
<gene>
    <name evidence="9" type="ORF">M378DRAFT_269198</name>
</gene>
<evidence type="ECO:0000313" key="9">
    <source>
        <dbReference type="EMBL" id="KIL67654.1"/>
    </source>
</evidence>
<dbReference type="PROSITE" id="PS51469">
    <property type="entry name" value="SUN"/>
    <property type="match status" value="1"/>
</dbReference>
<feature type="region of interest" description="Disordered" evidence="6">
    <location>
        <begin position="136"/>
        <end position="222"/>
    </location>
</feature>
<evidence type="ECO:0000256" key="2">
    <source>
        <dbReference type="ARBA" id="ARBA00022692"/>
    </source>
</evidence>
<dbReference type="Gene3D" id="2.60.120.260">
    <property type="entry name" value="Galactose-binding domain-like"/>
    <property type="match status" value="1"/>
</dbReference>
<protein>
    <recommendedName>
        <fullName evidence="8">SUN domain-containing protein</fullName>
    </recommendedName>
</protein>
<proteinExistence type="predicted"/>
<dbReference type="InParanoid" id="A0A0C2TKT5"/>
<evidence type="ECO:0000256" key="5">
    <source>
        <dbReference type="SAM" id="Coils"/>
    </source>
</evidence>
<dbReference type="PANTHER" id="PTHR12911:SF8">
    <property type="entry name" value="KLAROID PROTEIN-RELATED"/>
    <property type="match status" value="1"/>
</dbReference>
<dbReference type="Pfam" id="PF07738">
    <property type="entry name" value="Sad1_UNC"/>
    <property type="match status" value="2"/>
</dbReference>
<dbReference type="PANTHER" id="PTHR12911">
    <property type="entry name" value="SAD1/UNC-84-LIKE PROTEIN-RELATED"/>
    <property type="match status" value="1"/>
</dbReference>